<gene>
    <name evidence="9" type="ORF">FWK35_00028619</name>
</gene>
<dbReference type="GO" id="GO:0003964">
    <property type="term" value="F:RNA-directed DNA polymerase activity"/>
    <property type="evidence" value="ECO:0007669"/>
    <property type="project" value="UniProtKB-KW"/>
</dbReference>
<feature type="domain" description="Integrase catalytic" evidence="8">
    <location>
        <begin position="354"/>
        <end position="499"/>
    </location>
</feature>
<dbReference type="InterPro" id="IPR036397">
    <property type="entry name" value="RNaseH_sf"/>
</dbReference>
<dbReference type="FunFam" id="3.10.20.370:FF:000001">
    <property type="entry name" value="Retrovirus-related Pol polyprotein from transposon 17.6-like protein"/>
    <property type="match status" value="1"/>
</dbReference>
<feature type="non-terminal residue" evidence="9">
    <location>
        <position position="499"/>
    </location>
</feature>
<keyword evidence="3" id="KW-0540">Nuclease</keyword>
<comment type="caution">
    <text evidence="9">The sequence shown here is derived from an EMBL/GenBank/DDBJ whole genome shotgun (WGS) entry which is preliminary data.</text>
</comment>
<dbReference type="Proteomes" id="UP000478052">
    <property type="component" value="Unassembled WGS sequence"/>
</dbReference>
<evidence type="ECO:0000256" key="7">
    <source>
        <dbReference type="SAM" id="MobiDB-lite"/>
    </source>
</evidence>
<dbReference type="GO" id="GO:0042575">
    <property type="term" value="C:DNA polymerase complex"/>
    <property type="evidence" value="ECO:0007669"/>
    <property type="project" value="UniProtKB-ARBA"/>
</dbReference>
<dbReference type="InterPro" id="IPR041373">
    <property type="entry name" value="RT_RNaseH"/>
</dbReference>
<evidence type="ECO:0000313" key="10">
    <source>
        <dbReference type="Proteomes" id="UP000478052"/>
    </source>
</evidence>
<dbReference type="PROSITE" id="PS50994">
    <property type="entry name" value="INTEGRASE"/>
    <property type="match status" value="1"/>
</dbReference>
<dbReference type="SUPFAM" id="SSF53098">
    <property type="entry name" value="Ribonuclease H-like"/>
    <property type="match status" value="1"/>
</dbReference>
<dbReference type="AlphaFoldDB" id="A0A6G0XMX4"/>
<keyword evidence="2" id="KW-0548">Nucleotidyltransferase</keyword>
<dbReference type="Pfam" id="PF00665">
    <property type="entry name" value="rve"/>
    <property type="match status" value="1"/>
</dbReference>
<protein>
    <submittedName>
        <fullName evidence="9">Integrase catalytic domain-containing protein</fullName>
    </submittedName>
</protein>
<organism evidence="9 10">
    <name type="scientific">Aphis craccivora</name>
    <name type="common">Cowpea aphid</name>
    <dbReference type="NCBI Taxonomy" id="307492"/>
    <lineage>
        <taxon>Eukaryota</taxon>
        <taxon>Metazoa</taxon>
        <taxon>Ecdysozoa</taxon>
        <taxon>Arthropoda</taxon>
        <taxon>Hexapoda</taxon>
        <taxon>Insecta</taxon>
        <taxon>Pterygota</taxon>
        <taxon>Neoptera</taxon>
        <taxon>Paraneoptera</taxon>
        <taxon>Hemiptera</taxon>
        <taxon>Sternorrhyncha</taxon>
        <taxon>Aphidomorpha</taxon>
        <taxon>Aphidoidea</taxon>
        <taxon>Aphididae</taxon>
        <taxon>Aphidini</taxon>
        <taxon>Aphis</taxon>
        <taxon>Aphis</taxon>
    </lineage>
</organism>
<evidence type="ECO:0000256" key="5">
    <source>
        <dbReference type="ARBA" id="ARBA00022801"/>
    </source>
</evidence>
<dbReference type="InterPro" id="IPR012337">
    <property type="entry name" value="RNaseH-like_sf"/>
</dbReference>
<evidence type="ECO:0000256" key="3">
    <source>
        <dbReference type="ARBA" id="ARBA00022722"/>
    </source>
</evidence>
<dbReference type="InterPro" id="IPR001584">
    <property type="entry name" value="Integrase_cat-core"/>
</dbReference>
<keyword evidence="10" id="KW-1185">Reference proteome</keyword>
<name>A0A6G0XMX4_APHCR</name>
<evidence type="ECO:0000256" key="2">
    <source>
        <dbReference type="ARBA" id="ARBA00022695"/>
    </source>
</evidence>
<evidence type="ECO:0000313" key="9">
    <source>
        <dbReference type="EMBL" id="KAF0741733.1"/>
    </source>
</evidence>
<dbReference type="InterPro" id="IPR050951">
    <property type="entry name" value="Retrovirus_Pol_polyprotein"/>
</dbReference>
<dbReference type="PANTHER" id="PTHR37984:SF5">
    <property type="entry name" value="PROTEIN NYNRIN-LIKE"/>
    <property type="match status" value="1"/>
</dbReference>
<keyword evidence="1" id="KW-0808">Transferase</keyword>
<proteinExistence type="predicted"/>
<keyword evidence="4" id="KW-0255">Endonuclease</keyword>
<dbReference type="GO" id="GO:0015074">
    <property type="term" value="P:DNA integration"/>
    <property type="evidence" value="ECO:0007669"/>
    <property type="project" value="InterPro"/>
</dbReference>
<keyword evidence="6" id="KW-0695">RNA-directed DNA polymerase</keyword>
<dbReference type="GO" id="GO:0004519">
    <property type="term" value="F:endonuclease activity"/>
    <property type="evidence" value="ECO:0007669"/>
    <property type="project" value="UniProtKB-KW"/>
</dbReference>
<dbReference type="SUPFAM" id="SSF56672">
    <property type="entry name" value="DNA/RNA polymerases"/>
    <property type="match status" value="1"/>
</dbReference>
<feature type="compositionally biased region" description="Polar residues" evidence="7">
    <location>
        <begin position="318"/>
        <end position="327"/>
    </location>
</feature>
<accession>A0A6G0XMX4</accession>
<dbReference type="EMBL" id="VUJU01007703">
    <property type="protein sequence ID" value="KAF0741733.1"/>
    <property type="molecule type" value="Genomic_DNA"/>
</dbReference>
<sequence>MIFKSSIAEIEEYISKRRNENTPIQPFILICGTPSKPKEIIVFFDCILSALYQQEFCQSNMEFYPYECDFFLSATEGMMAVDRCRTTRVQINKKRASLITEIVTTRLQQTVLSTNRCSEIEAGAVLFQRGDRPKERRIVSYASRKFSETQKRYAAVERECLAVIWATDKFRPYLETRRFELLTDNLALTWLHRTKDKNSKLTRLSLQLANLDFSTVNVPGIQNEAPDLLSRDPAPDPIIDEDRLEEKLVGAPSTPKTDIDLESDRIFYMGNIHDSDNTPLTATTLGKWQSEDAAIRDIIAGQQWDSQAAPHTRRDTKNQNTTRNLEVSRSLPVQPPGLERNVPGGSTTVLLERSKERRQEVISVDLMGPYPRSGKGKSHILEATDCFSRWIEAYPLGTATSKTIIETLEREFFSRFGYPRVCLSDNGSQFVSNEMLNALERCGIQGWTTPIYHPRANPVERRNQDLKKGLRAQLVDGKHKSWDTKLPAILFSIWNSCNE</sequence>
<dbReference type="InterPro" id="IPR043502">
    <property type="entry name" value="DNA/RNA_pol_sf"/>
</dbReference>
<dbReference type="GO" id="GO:0003676">
    <property type="term" value="F:nucleic acid binding"/>
    <property type="evidence" value="ECO:0007669"/>
    <property type="project" value="InterPro"/>
</dbReference>
<dbReference type="Gene3D" id="3.10.20.370">
    <property type="match status" value="1"/>
</dbReference>
<keyword evidence="5" id="KW-0378">Hydrolase</keyword>
<evidence type="ECO:0000259" key="8">
    <source>
        <dbReference type="PROSITE" id="PS50994"/>
    </source>
</evidence>
<evidence type="ECO:0000256" key="1">
    <source>
        <dbReference type="ARBA" id="ARBA00022679"/>
    </source>
</evidence>
<dbReference type="Pfam" id="PF17917">
    <property type="entry name" value="RT_RNaseH"/>
    <property type="match status" value="1"/>
</dbReference>
<dbReference type="OrthoDB" id="6612506at2759"/>
<feature type="region of interest" description="Disordered" evidence="7">
    <location>
        <begin position="301"/>
        <end position="347"/>
    </location>
</feature>
<dbReference type="CDD" id="cd09274">
    <property type="entry name" value="RNase_HI_RT_Ty3"/>
    <property type="match status" value="1"/>
</dbReference>
<dbReference type="Gene3D" id="3.30.420.10">
    <property type="entry name" value="Ribonuclease H-like superfamily/Ribonuclease H"/>
    <property type="match status" value="1"/>
</dbReference>
<dbReference type="GO" id="GO:0016787">
    <property type="term" value="F:hydrolase activity"/>
    <property type="evidence" value="ECO:0007669"/>
    <property type="project" value="UniProtKB-KW"/>
</dbReference>
<evidence type="ECO:0000256" key="6">
    <source>
        <dbReference type="ARBA" id="ARBA00022918"/>
    </source>
</evidence>
<dbReference type="PANTHER" id="PTHR37984">
    <property type="entry name" value="PROTEIN CBG26694"/>
    <property type="match status" value="1"/>
</dbReference>
<reference evidence="9 10" key="1">
    <citation type="submission" date="2019-08" db="EMBL/GenBank/DDBJ databases">
        <title>Whole genome of Aphis craccivora.</title>
        <authorList>
            <person name="Voronova N.V."/>
            <person name="Shulinski R.S."/>
            <person name="Bandarenka Y.V."/>
            <person name="Zhorov D.G."/>
            <person name="Warner D."/>
        </authorList>
    </citation>
    <scope>NUCLEOTIDE SEQUENCE [LARGE SCALE GENOMIC DNA]</scope>
    <source>
        <strain evidence="9">180601</strain>
        <tissue evidence="9">Whole Body</tissue>
    </source>
</reference>
<evidence type="ECO:0000256" key="4">
    <source>
        <dbReference type="ARBA" id="ARBA00022759"/>
    </source>
</evidence>